<dbReference type="STRING" id="308853.SAMN05421752_108111"/>
<evidence type="ECO:0000256" key="4">
    <source>
        <dbReference type="ARBA" id="ARBA00012285"/>
    </source>
</evidence>
<name>A0A1N7FUH4_9EURY</name>
<evidence type="ECO:0000256" key="5">
    <source>
        <dbReference type="ARBA" id="ARBA00022573"/>
    </source>
</evidence>
<dbReference type="Pfam" id="PF00155">
    <property type="entry name" value="Aminotran_1_2"/>
    <property type="match status" value="1"/>
</dbReference>
<gene>
    <name evidence="12" type="ORF">SAMN05421752_108111</name>
</gene>
<dbReference type="PANTHER" id="PTHR42885:SF1">
    <property type="entry name" value="THREONINE-PHOSPHATE DECARBOXYLASE"/>
    <property type="match status" value="1"/>
</dbReference>
<dbReference type="EC" id="4.1.1.81" evidence="4"/>
<dbReference type="InterPro" id="IPR004838">
    <property type="entry name" value="NHTrfase_class1_PyrdxlP-BS"/>
</dbReference>
<comment type="pathway">
    <text evidence="3">Cofactor biosynthesis; adenosylcobalamin biosynthesis.</text>
</comment>
<evidence type="ECO:0000256" key="9">
    <source>
        <dbReference type="ARBA" id="ARBA00048531"/>
    </source>
</evidence>
<dbReference type="SUPFAM" id="SSF53383">
    <property type="entry name" value="PLP-dependent transferases"/>
    <property type="match status" value="1"/>
</dbReference>
<dbReference type="UniPathway" id="UPA00148"/>
<keyword evidence="5" id="KW-0169">Cobalamin biosynthesis</keyword>
<evidence type="ECO:0000256" key="1">
    <source>
        <dbReference type="ARBA" id="ARBA00001933"/>
    </source>
</evidence>
<dbReference type="GO" id="GO:0048472">
    <property type="term" value="F:threonine-phosphate decarboxylase activity"/>
    <property type="evidence" value="ECO:0007669"/>
    <property type="project" value="UniProtKB-EC"/>
</dbReference>
<evidence type="ECO:0000256" key="6">
    <source>
        <dbReference type="ARBA" id="ARBA00022898"/>
    </source>
</evidence>
<dbReference type="Proteomes" id="UP000185936">
    <property type="component" value="Unassembled WGS sequence"/>
</dbReference>
<dbReference type="InterPro" id="IPR015421">
    <property type="entry name" value="PyrdxlP-dep_Trfase_major"/>
</dbReference>
<proteinExistence type="predicted"/>
<protein>
    <recommendedName>
        <fullName evidence="4">threonine-phosphate decarboxylase</fullName>
        <ecNumber evidence="4">4.1.1.81</ecNumber>
    </recommendedName>
    <alternativeName>
        <fullName evidence="8">L-threonine-O-3-phosphate decarboxylase</fullName>
    </alternativeName>
</protein>
<dbReference type="InterPro" id="IPR015424">
    <property type="entry name" value="PyrdxlP-dep_Trfase"/>
</dbReference>
<evidence type="ECO:0000256" key="8">
    <source>
        <dbReference type="ARBA" id="ARBA00029996"/>
    </source>
</evidence>
<dbReference type="InterPro" id="IPR005860">
    <property type="entry name" value="CobD"/>
</dbReference>
<dbReference type="PANTHER" id="PTHR42885">
    <property type="entry name" value="HISTIDINOL-PHOSPHATE AMINOTRANSFERASE-RELATED"/>
    <property type="match status" value="1"/>
</dbReference>
<evidence type="ECO:0000256" key="2">
    <source>
        <dbReference type="ARBA" id="ARBA00003444"/>
    </source>
</evidence>
<feature type="region of interest" description="Disordered" evidence="10">
    <location>
        <begin position="1"/>
        <end position="30"/>
    </location>
</feature>
<comment type="function">
    <text evidence="2">Decarboxylates L-threonine-O-3-phosphate to yield (R)-1-amino-2-propanol O-2-phosphate, the precursor for the linkage between the nucleotide loop and the corrin ring in cobalamin.</text>
</comment>
<organism evidence="12 13">
    <name type="scientific">Natronorubrum thiooxidans</name>
    <dbReference type="NCBI Taxonomy" id="308853"/>
    <lineage>
        <taxon>Archaea</taxon>
        <taxon>Methanobacteriati</taxon>
        <taxon>Methanobacteriota</taxon>
        <taxon>Stenosarchaea group</taxon>
        <taxon>Halobacteria</taxon>
        <taxon>Halobacteriales</taxon>
        <taxon>Natrialbaceae</taxon>
        <taxon>Natronorubrum</taxon>
    </lineage>
</organism>
<evidence type="ECO:0000259" key="11">
    <source>
        <dbReference type="Pfam" id="PF00155"/>
    </source>
</evidence>
<dbReference type="InterPro" id="IPR004839">
    <property type="entry name" value="Aminotransferase_I/II_large"/>
</dbReference>
<evidence type="ECO:0000256" key="7">
    <source>
        <dbReference type="ARBA" id="ARBA00023239"/>
    </source>
</evidence>
<evidence type="ECO:0000313" key="12">
    <source>
        <dbReference type="EMBL" id="SIS03969.1"/>
    </source>
</evidence>
<keyword evidence="7" id="KW-0456">Lyase</keyword>
<feature type="compositionally biased region" description="Basic and acidic residues" evidence="10">
    <location>
        <begin position="7"/>
        <end position="17"/>
    </location>
</feature>
<evidence type="ECO:0000256" key="3">
    <source>
        <dbReference type="ARBA" id="ARBA00004953"/>
    </source>
</evidence>
<comment type="cofactor">
    <cofactor evidence="1">
        <name>pyridoxal 5'-phosphate</name>
        <dbReference type="ChEBI" id="CHEBI:597326"/>
    </cofactor>
</comment>
<dbReference type="Gene3D" id="3.40.640.10">
    <property type="entry name" value="Type I PLP-dependent aspartate aminotransferase-like (Major domain)"/>
    <property type="match status" value="1"/>
</dbReference>
<dbReference type="CDD" id="cd00609">
    <property type="entry name" value="AAT_like"/>
    <property type="match status" value="1"/>
</dbReference>
<dbReference type="InterPro" id="IPR015422">
    <property type="entry name" value="PyrdxlP-dep_Trfase_small"/>
</dbReference>
<dbReference type="PROSITE" id="PS00105">
    <property type="entry name" value="AA_TRANSFER_CLASS_1"/>
    <property type="match status" value="1"/>
</dbReference>
<evidence type="ECO:0000256" key="10">
    <source>
        <dbReference type="SAM" id="MobiDB-lite"/>
    </source>
</evidence>
<dbReference type="RefSeq" id="WP_076609505.1">
    <property type="nucleotide sequence ID" value="NZ_FTNR01000008.1"/>
</dbReference>
<dbReference type="AlphaFoldDB" id="A0A1N7FUH4"/>
<dbReference type="GO" id="GO:0030170">
    <property type="term" value="F:pyridoxal phosphate binding"/>
    <property type="evidence" value="ECO:0007669"/>
    <property type="project" value="InterPro"/>
</dbReference>
<reference evidence="13" key="1">
    <citation type="submission" date="2017-01" db="EMBL/GenBank/DDBJ databases">
        <authorList>
            <person name="Varghese N."/>
            <person name="Submissions S."/>
        </authorList>
    </citation>
    <scope>NUCLEOTIDE SEQUENCE [LARGE SCALE GENOMIC DNA]</scope>
    <source>
        <strain evidence="13">type strain: HArc-</strain>
    </source>
</reference>
<dbReference type="Gene3D" id="3.90.1150.10">
    <property type="entry name" value="Aspartate Aminotransferase, domain 1"/>
    <property type="match status" value="1"/>
</dbReference>
<accession>A0A1N7FUH4</accession>
<keyword evidence="13" id="KW-1185">Reference proteome</keyword>
<feature type="domain" description="Aminotransferase class I/classII large" evidence="11">
    <location>
        <begin position="21"/>
        <end position="338"/>
    </location>
</feature>
<dbReference type="EMBL" id="FTNR01000008">
    <property type="protein sequence ID" value="SIS03969.1"/>
    <property type="molecule type" value="Genomic_DNA"/>
</dbReference>
<dbReference type="GO" id="GO:0009236">
    <property type="term" value="P:cobalamin biosynthetic process"/>
    <property type="evidence" value="ECO:0007669"/>
    <property type="project" value="UniProtKB-UniPathway"/>
</dbReference>
<evidence type="ECO:0000313" key="13">
    <source>
        <dbReference type="Proteomes" id="UP000185936"/>
    </source>
</evidence>
<keyword evidence="6" id="KW-0663">Pyridoxal phosphate</keyword>
<dbReference type="NCBIfam" id="TIGR01140">
    <property type="entry name" value="L_thr_O3P_dcar"/>
    <property type="match status" value="1"/>
</dbReference>
<comment type="catalytic activity">
    <reaction evidence="9">
        <text>O-phospho-L-threonine + H(+) = (R)-1-aminopropan-2-yl phosphate + CO2</text>
        <dbReference type="Rhea" id="RHEA:11492"/>
        <dbReference type="ChEBI" id="CHEBI:15378"/>
        <dbReference type="ChEBI" id="CHEBI:16526"/>
        <dbReference type="ChEBI" id="CHEBI:58563"/>
        <dbReference type="ChEBI" id="CHEBI:58675"/>
        <dbReference type="EC" id="4.1.1.81"/>
    </reaction>
</comment>
<sequence>MNPESIRAGERVPHGGDTDPDILDFSANTNPYTPDGVAAVYDRALEGSRRYPDDSYSDFRAAAAEFVGCTPERVIPTPGGLAAIRLAMAITLEPGDDALVPYPSFGEYAREVQLQGASPQFVPHDEILETEGDVLESAALAIVCTPNNPTGDVADPDELAAFAARCGEHGTTLLVDEAFLGFTDRPSAAGLEAEHVIVARSLTKLFGLPGLRAGFAVASGDRLDALETARRAWSLGTPAASVGAHCLRQDAFVRETREGVARERTRMREALERRFDVGPSAAPYLLCDVGDRAVDDVIASARADGVAIRDATTFRGLESHIRVAVKDREANDRLLAALGVLEGDEQTGLDGDEASE</sequence>
<dbReference type="OrthoDB" id="39225at2157"/>